<proteinExistence type="inferred from homology"/>
<dbReference type="InterPro" id="IPR006504">
    <property type="entry name" value="Tscrpt_reg_Spx/MgsR"/>
</dbReference>
<protein>
    <submittedName>
        <fullName evidence="2">Arsenate reductase</fullName>
    </submittedName>
</protein>
<dbReference type="EMBL" id="LUCQ01000124">
    <property type="protein sequence ID" value="OAO77599.1"/>
    <property type="molecule type" value="Genomic_DNA"/>
</dbReference>
<dbReference type="Gene3D" id="3.40.30.10">
    <property type="entry name" value="Glutaredoxin"/>
    <property type="match status" value="1"/>
</dbReference>
<sequence length="126" mass="14932">MRKFREKMVTFYWYPKCGTCRKAKKWLDDNNISVQAIHIVEQPPSKEQLRTLYEKSGLDLKKFFNTSGMKYRELGLKDKLKTMTEEDMLQLLSSDGMLIKRPIITNGEQVIVGFDEQKYHEMFKLS</sequence>
<comment type="caution">
    <text evidence="2">The sequence shown here is derived from an EMBL/GenBank/DDBJ whole genome shotgun (WGS) entry which is preliminary data.</text>
</comment>
<dbReference type="PATRIC" id="fig|33934.7.peg.573"/>
<gene>
    <name evidence="2" type="ORF">TAF16_2059</name>
</gene>
<dbReference type="InterPro" id="IPR036249">
    <property type="entry name" value="Thioredoxin-like_sf"/>
</dbReference>
<comment type="similarity">
    <text evidence="1">Belongs to the ArsC family.</text>
</comment>
<dbReference type="PROSITE" id="PS51353">
    <property type="entry name" value="ARSC"/>
    <property type="match status" value="1"/>
</dbReference>
<keyword evidence="3" id="KW-1185">Reference proteome</keyword>
<dbReference type="Proteomes" id="UP000078336">
    <property type="component" value="Unassembled WGS sequence"/>
</dbReference>
<dbReference type="InterPro" id="IPR006660">
    <property type="entry name" value="Arsenate_reductase-like"/>
</dbReference>
<reference evidence="2 3" key="1">
    <citation type="submission" date="2016-03" db="EMBL/GenBank/DDBJ databases">
        <title>Spore heat resistance.</title>
        <authorList>
            <person name="Boekhorst J."/>
            <person name="Berendsen E.M."/>
            <person name="Wells-Bennik M.H."/>
            <person name="Kuipers O.P."/>
        </authorList>
    </citation>
    <scope>NUCLEOTIDE SEQUENCE [LARGE SCALE GENOMIC DNA]</scope>
    <source>
        <strain evidence="2 3">AF16</strain>
    </source>
</reference>
<evidence type="ECO:0000256" key="1">
    <source>
        <dbReference type="PROSITE-ProRule" id="PRU01282"/>
    </source>
</evidence>
<dbReference type="SUPFAM" id="SSF52833">
    <property type="entry name" value="Thioredoxin-like"/>
    <property type="match status" value="1"/>
</dbReference>
<organism evidence="2 3">
    <name type="scientific">Anoxybacillus flavithermus</name>
    <dbReference type="NCBI Taxonomy" id="33934"/>
    <lineage>
        <taxon>Bacteria</taxon>
        <taxon>Bacillati</taxon>
        <taxon>Bacillota</taxon>
        <taxon>Bacilli</taxon>
        <taxon>Bacillales</taxon>
        <taxon>Anoxybacillaceae</taxon>
        <taxon>Anoxybacillus</taxon>
    </lineage>
</organism>
<dbReference type="CDD" id="cd03036">
    <property type="entry name" value="ArsC_like"/>
    <property type="match status" value="1"/>
</dbReference>
<evidence type="ECO:0000313" key="3">
    <source>
        <dbReference type="Proteomes" id="UP000078336"/>
    </source>
</evidence>
<accession>A0A178T858</accession>
<dbReference type="Pfam" id="PF03960">
    <property type="entry name" value="ArsC"/>
    <property type="match status" value="1"/>
</dbReference>
<dbReference type="AlphaFoldDB" id="A0A178T858"/>
<dbReference type="PANTHER" id="PTHR30041">
    <property type="entry name" value="ARSENATE REDUCTASE"/>
    <property type="match status" value="1"/>
</dbReference>
<name>A0A178T858_9BACL</name>
<evidence type="ECO:0000313" key="2">
    <source>
        <dbReference type="EMBL" id="OAO77599.1"/>
    </source>
</evidence>
<dbReference type="PANTHER" id="PTHR30041:SF8">
    <property type="entry name" value="PROTEIN YFFB"/>
    <property type="match status" value="1"/>
</dbReference>
<dbReference type="NCBIfam" id="TIGR01617">
    <property type="entry name" value="arsC_related"/>
    <property type="match status" value="1"/>
</dbReference>